<evidence type="ECO:0000313" key="2">
    <source>
        <dbReference type="Proteomes" id="UP000694906"/>
    </source>
</evidence>
<dbReference type="KEGG" id="hgl:101710581"/>
<dbReference type="Proteomes" id="UP000694906">
    <property type="component" value="Unplaced"/>
</dbReference>
<dbReference type="CTD" id="101932227"/>
<proteinExistence type="predicted"/>
<feature type="region of interest" description="Disordered" evidence="1">
    <location>
        <begin position="106"/>
        <end position="127"/>
    </location>
</feature>
<evidence type="ECO:0000313" key="3">
    <source>
        <dbReference type="RefSeq" id="XP_004852124.1"/>
    </source>
</evidence>
<organism evidence="2 3">
    <name type="scientific">Heterocephalus glaber</name>
    <name type="common">Naked mole rat</name>
    <dbReference type="NCBI Taxonomy" id="10181"/>
    <lineage>
        <taxon>Eukaryota</taxon>
        <taxon>Metazoa</taxon>
        <taxon>Chordata</taxon>
        <taxon>Craniata</taxon>
        <taxon>Vertebrata</taxon>
        <taxon>Euteleostomi</taxon>
        <taxon>Mammalia</taxon>
        <taxon>Eutheria</taxon>
        <taxon>Euarchontoglires</taxon>
        <taxon>Glires</taxon>
        <taxon>Rodentia</taxon>
        <taxon>Hystricomorpha</taxon>
        <taxon>Bathyergidae</taxon>
        <taxon>Heterocephalus</taxon>
    </lineage>
</organism>
<dbReference type="InterPro" id="IPR040027">
    <property type="entry name" value="C11orf91-like"/>
</dbReference>
<protein>
    <submittedName>
        <fullName evidence="3">Uncharacterized protein C11orf91 homolog isoform X1</fullName>
    </submittedName>
</protein>
<feature type="compositionally biased region" description="Pro residues" evidence="1">
    <location>
        <begin position="106"/>
        <end position="118"/>
    </location>
</feature>
<feature type="compositionally biased region" description="Pro residues" evidence="1">
    <location>
        <begin position="74"/>
        <end position="86"/>
    </location>
</feature>
<reference evidence="3" key="1">
    <citation type="submission" date="2025-08" db="UniProtKB">
        <authorList>
            <consortium name="RefSeq"/>
        </authorList>
    </citation>
    <scope>IDENTIFICATION</scope>
</reference>
<dbReference type="Pfam" id="PF17669">
    <property type="entry name" value="DUF5529"/>
    <property type="match status" value="1"/>
</dbReference>
<gene>
    <name evidence="3" type="primary">CUNH11orf91</name>
</gene>
<accession>A0AAX6PI90</accession>
<name>A0AAX6PI90_HETGA</name>
<evidence type="ECO:0000256" key="1">
    <source>
        <dbReference type="SAM" id="MobiDB-lite"/>
    </source>
</evidence>
<dbReference type="PANTHER" id="PTHR36288">
    <property type="entry name" value="SIMILAR TO RIKEN CDNA A930018P22"/>
    <property type="match status" value="1"/>
</dbReference>
<dbReference type="PANTHER" id="PTHR36288:SF1">
    <property type="entry name" value="SIMILAR TO RIKEN CDNA A930018P22"/>
    <property type="match status" value="1"/>
</dbReference>
<feature type="region of interest" description="Disordered" evidence="1">
    <location>
        <begin position="1"/>
        <end position="24"/>
    </location>
</feature>
<feature type="region of interest" description="Disordered" evidence="1">
    <location>
        <begin position="51"/>
        <end position="88"/>
    </location>
</feature>
<keyword evidence="2" id="KW-1185">Reference proteome</keyword>
<feature type="compositionally biased region" description="Low complexity" evidence="1">
    <location>
        <begin position="51"/>
        <end position="65"/>
    </location>
</feature>
<dbReference type="RefSeq" id="XP_004852124.1">
    <property type="nucleotide sequence ID" value="XM_004852067.2"/>
</dbReference>
<dbReference type="AlphaFoldDB" id="A0AAX6PI90"/>
<dbReference type="GeneID" id="101710581"/>
<sequence length="186" mass="20014">MPKVRRGSRSPRMSQRPAPPRYFPSLYDGGISSSPFKEFNIWEKLFEPLKAGGAPAGEEAGDGPLPQVPFALEPRPPPGVGPPGECPWPSGLASIPYEPLCFYSPPPGPEVAPSPTAPSPAGSPLASALHPEELCELEIQIKELELLDIIGDGFDSQRYKLLKALKDEKLQGLKTRPLGKKLALLS</sequence>